<feature type="transmembrane region" description="Helical" evidence="1">
    <location>
        <begin position="37"/>
        <end position="60"/>
    </location>
</feature>
<name>A0A512MCW9_9BACT</name>
<gene>
    <name evidence="2" type="ORF">BGE01nite_35020</name>
</gene>
<protein>
    <submittedName>
        <fullName evidence="2">Uncharacterized protein</fullName>
    </submittedName>
</protein>
<keyword evidence="1" id="KW-1133">Transmembrane helix</keyword>
<dbReference type="RefSeq" id="WP_146851948.1">
    <property type="nucleotide sequence ID" value="NZ_BKAG01000026.1"/>
</dbReference>
<proteinExistence type="predicted"/>
<feature type="transmembrane region" description="Helical" evidence="1">
    <location>
        <begin position="7"/>
        <end position="25"/>
    </location>
</feature>
<keyword evidence="1" id="KW-0472">Membrane</keyword>
<accession>A0A512MCW9</accession>
<dbReference type="EMBL" id="BKAG01000026">
    <property type="protein sequence ID" value="GEP44211.1"/>
    <property type="molecule type" value="Genomic_DNA"/>
</dbReference>
<sequence>MSLKHFHYVFLFFAVLCDGGFWLWTRLAPEKAAELQITGIGQIAGWTSLLLIAYSAWYLIRKSRQIII</sequence>
<organism evidence="2 3">
    <name type="scientific">Brevifollis gellanilyticus</name>
    <dbReference type="NCBI Taxonomy" id="748831"/>
    <lineage>
        <taxon>Bacteria</taxon>
        <taxon>Pseudomonadati</taxon>
        <taxon>Verrucomicrobiota</taxon>
        <taxon>Verrucomicrobiia</taxon>
        <taxon>Verrucomicrobiales</taxon>
        <taxon>Verrucomicrobiaceae</taxon>
    </lineage>
</organism>
<dbReference type="Proteomes" id="UP000321577">
    <property type="component" value="Unassembled WGS sequence"/>
</dbReference>
<keyword evidence="1" id="KW-0812">Transmembrane</keyword>
<evidence type="ECO:0000256" key="1">
    <source>
        <dbReference type="SAM" id="Phobius"/>
    </source>
</evidence>
<evidence type="ECO:0000313" key="2">
    <source>
        <dbReference type="EMBL" id="GEP44211.1"/>
    </source>
</evidence>
<reference evidence="2 3" key="1">
    <citation type="submission" date="2019-07" db="EMBL/GenBank/DDBJ databases">
        <title>Whole genome shotgun sequence of Brevifollis gellanilyticus NBRC 108608.</title>
        <authorList>
            <person name="Hosoyama A."/>
            <person name="Uohara A."/>
            <person name="Ohji S."/>
            <person name="Ichikawa N."/>
        </authorList>
    </citation>
    <scope>NUCLEOTIDE SEQUENCE [LARGE SCALE GENOMIC DNA]</scope>
    <source>
        <strain evidence="2 3">NBRC 108608</strain>
    </source>
</reference>
<keyword evidence="3" id="KW-1185">Reference proteome</keyword>
<dbReference type="AlphaFoldDB" id="A0A512MCW9"/>
<evidence type="ECO:0000313" key="3">
    <source>
        <dbReference type="Proteomes" id="UP000321577"/>
    </source>
</evidence>
<comment type="caution">
    <text evidence="2">The sequence shown here is derived from an EMBL/GenBank/DDBJ whole genome shotgun (WGS) entry which is preliminary data.</text>
</comment>
<dbReference type="OrthoDB" id="196821at2"/>